<evidence type="ECO:0000256" key="1">
    <source>
        <dbReference type="SAM" id="Phobius"/>
    </source>
</evidence>
<dbReference type="SUPFAM" id="SSF54523">
    <property type="entry name" value="Pili subunits"/>
    <property type="match status" value="1"/>
</dbReference>
<dbReference type="PANTHER" id="PTHR30093">
    <property type="entry name" value="GENERAL SECRETION PATHWAY PROTEIN G"/>
    <property type="match status" value="1"/>
</dbReference>
<dbReference type="InterPro" id="IPR011453">
    <property type="entry name" value="DUF1559"/>
</dbReference>
<evidence type="ECO:0000313" key="4">
    <source>
        <dbReference type="Proteomes" id="UP000326837"/>
    </source>
</evidence>
<dbReference type="InterPro" id="IPR027558">
    <property type="entry name" value="Pre_pil_HX9DG_C"/>
</dbReference>
<dbReference type="Gene3D" id="3.30.700.10">
    <property type="entry name" value="Glycoprotein, Type 4 Pilin"/>
    <property type="match status" value="1"/>
</dbReference>
<proteinExistence type="predicted"/>
<dbReference type="InterPro" id="IPR045584">
    <property type="entry name" value="Pilin-like"/>
</dbReference>
<reference evidence="4" key="1">
    <citation type="submission" date="2019-10" db="EMBL/GenBank/DDBJ databases">
        <title>Lacipirellula parvula gen. nov., sp. nov., representing a lineage of planctomycetes widespread in freshwater anoxic habitats, and description of the family Lacipirellulaceae.</title>
        <authorList>
            <person name="Dedysh S.N."/>
            <person name="Kulichevskaya I.S."/>
            <person name="Beletsky A.V."/>
            <person name="Rakitin A.L."/>
            <person name="Mardanov A.V."/>
            <person name="Ivanova A.A."/>
            <person name="Saltykova V.X."/>
            <person name="Rijpstra W.I.C."/>
            <person name="Sinninghe Damste J.S."/>
            <person name="Ravin N.V."/>
        </authorList>
    </citation>
    <scope>NUCLEOTIDE SEQUENCE [LARGE SCALE GENOMIC DNA]</scope>
    <source>
        <strain evidence="4">PX69</strain>
    </source>
</reference>
<dbReference type="EMBL" id="AP021861">
    <property type="protein sequence ID" value="BBO34285.1"/>
    <property type="molecule type" value="Genomic_DNA"/>
</dbReference>
<dbReference type="PANTHER" id="PTHR30093:SF2">
    <property type="entry name" value="TYPE II SECRETION SYSTEM PROTEIN H"/>
    <property type="match status" value="1"/>
</dbReference>
<protein>
    <recommendedName>
        <fullName evidence="2">DUF1559 domain-containing protein</fullName>
    </recommendedName>
</protein>
<dbReference type="Proteomes" id="UP000326837">
    <property type="component" value="Chromosome"/>
</dbReference>
<keyword evidence="1" id="KW-0812">Transmembrane</keyword>
<accession>A0A5K7XD25</accession>
<dbReference type="AlphaFoldDB" id="A0A5K7XD25"/>
<dbReference type="RefSeq" id="WP_152099895.1">
    <property type="nucleotide sequence ID" value="NZ_AP021861.1"/>
</dbReference>
<feature type="transmembrane region" description="Helical" evidence="1">
    <location>
        <begin position="33"/>
        <end position="56"/>
    </location>
</feature>
<dbReference type="Pfam" id="PF07963">
    <property type="entry name" value="N_methyl"/>
    <property type="match status" value="1"/>
</dbReference>
<keyword evidence="4" id="KW-1185">Reference proteome</keyword>
<dbReference type="Pfam" id="PF07596">
    <property type="entry name" value="SBP_bac_10"/>
    <property type="match status" value="2"/>
</dbReference>
<name>A0A5K7XD25_9BACT</name>
<evidence type="ECO:0000313" key="3">
    <source>
        <dbReference type="EMBL" id="BBO34285.1"/>
    </source>
</evidence>
<feature type="domain" description="DUF1559" evidence="2">
    <location>
        <begin position="205"/>
        <end position="243"/>
    </location>
</feature>
<keyword evidence="1" id="KW-1133">Transmembrane helix</keyword>
<evidence type="ECO:0000259" key="2">
    <source>
        <dbReference type="Pfam" id="PF07596"/>
    </source>
</evidence>
<organism evidence="3 4">
    <name type="scientific">Lacipirellula parvula</name>
    <dbReference type="NCBI Taxonomy" id="2650471"/>
    <lineage>
        <taxon>Bacteria</taxon>
        <taxon>Pseudomonadati</taxon>
        <taxon>Planctomycetota</taxon>
        <taxon>Planctomycetia</taxon>
        <taxon>Pirellulales</taxon>
        <taxon>Lacipirellulaceae</taxon>
        <taxon>Lacipirellula</taxon>
    </lineage>
</organism>
<dbReference type="NCBIfam" id="TIGR04294">
    <property type="entry name" value="pre_pil_HX9DG"/>
    <property type="match status" value="1"/>
</dbReference>
<dbReference type="KEGG" id="lpav:PLANPX_3897"/>
<keyword evidence="1" id="KW-0472">Membrane</keyword>
<feature type="domain" description="DUF1559" evidence="2">
    <location>
        <begin position="61"/>
        <end position="150"/>
    </location>
</feature>
<sequence>MLHPIASHEPSLSCRLTGRTLQGMPGEAPRSKAWGFTLVELLVVIAIIGALAGLLVPAVRAARASSKNAACKNNLRQMGIALDLHNGTHGCYPVDGENGFGVGAFLLPYLEQKALYDQLKPREKKTANVGSIGDNLINSTIEVFVCPSFLRPQKGESSSLGPSNYIGNSFVFSKVTIYDDIVDGESNTIAMGETVNNHAWAKPGLAGSSPPSEAGAYSSRHGGGANFVFCDGSVHFIQEDVDPNVFTALSTIDGREAIGEW</sequence>
<dbReference type="NCBIfam" id="TIGR02532">
    <property type="entry name" value="IV_pilin_GFxxxE"/>
    <property type="match status" value="1"/>
</dbReference>
<gene>
    <name evidence="3" type="ORF">PLANPX_3897</name>
</gene>
<dbReference type="InterPro" id="IPR012902">
    <property type="entry name" value="N_methyl_site"/>
</dbReference>